<organism evidence="4 5">
    <name type="scientific">Eimeria necatrix</name>
    <dbReference type="NCBI Taxonomy" id="51315"/>
    <lineage>
        <taxon>Eukaryota</taxon>
        <taxon>Sar</taxon>
        <taxon>Alveolata</taxon>
        <taxon>Apicomplexa</taxon>
        <taxon>Conoidasida</taxon>
        <taxon>Coccidia</taxon>
        <taxon>Eucoccidiorida</taxon>
        <taxon>Eimeriorina</taxon>
        <taxon>Eimeriidae</taxon>
        <taxon>Eimeria</taxon>
    </lineage>
</organism>
<dbReference type="EMBL" id="HG722808">
    <property type="protein sequence ID" value="CDJ63439.1"/>
    <property type="molecule type" value="Genomic_DNA"/>
</dbReference>
<keyword evidence="3" id="KW-0732">Signal</keyword>
<reference evidence="4" key="1">
    <citation type="submission" date="2013-10" db="EMBL/GenBank/DDBJ databases">
        <title>Genomic analysis of the causative agents of coccidiosis in chickens.</title>
        <authorList>
            <person name="Reid A.J."/>
            <person name="Blake D."/>
            <person name="Billington K."/>
            <person name="Browne H."/>
            <person name="Dunn M."/>
            <person name="Hung S."/>
            <person name="Kawahara F."/>
            <person name="Miranda-Saavedra D."/>
            <person name="Mourier T."/>
            <person name="Nagra H."/>
            <person name="Otto T.D."/>
            <person name="Rawlings N."/>
            <person name="Sanchez A."/>
            <person name="Sanders M."/>
            <person name="Subramaniam C."/>
            <person name="Tay Y."/>
            <person name="Dear P."/>
            <person name="Doerig C."/>
            <person name="Gruber A."/>
            <person name="Parkinson J."/>
            <person name="Shirley M."/>
            <person name="Wan K.L."/>
            <person name="Berriman M."/>
            <person name="Tomley F."/>
            <person name="Pain A."/>
        </authorList>
    </citation>
    <scope>NUCLEOTIDE SEQUENCE [LARGE SCALE GENOMIC DNA]</scope>
    <source>
        <strain evidence="4">Houghton</strain>
    </source>
</reference>
<keyword evidence="1" id="KW-0175">Coiled coil</keyword>
<feature type="region of interest" description="Disordered" evidence="2">
    <location>
        <begin position="85"/>
        <end position="136"/>
    </location>
</feature>
<evidence type="ECO:0000313" key="5">
    <source>
        <dbReference type="Proteomes" id="UP000030754"/>
    </source>
</evidence>
<dbReference type="Proteomes" id="UP000030754">
    <property type="component" value="Unassembled WGS sequence"/>
</dbReference>
<feature type="compositionally biased region" description="Polar residues" evidence="2">
    <location>
        <begin position="620"/>
        <end position="633"/>
    </location>
</feature>
<feature type="compositionally biased region" description="Low complexity" evidence="2">
    <location>
        <begin position="720"/>
        <end position="739"/>
    </location>
</feature>
<evidence type="ECO:0008006" key="6">
    <source>
        <dbReference type="Google" id="ProtNLM"/>
    </source>
</evidence>
<keyword evidence="5" id="KW-1185">Reference proteome</keyword>
<feature type="coiled-coil region" evidence="1">
    <location>
        <begin position="781"/>
        <end position="826"/>
    </location>
</feature>
<evidence type="ECO:0000256" key="1">
    <source>
        <dbReference type="SAM" id="Coils"/>
    </source>
</evidence>
<feature type="compositionally biased region" description="Low complexity" evidence="2">
    <location>
        <begin position="639"/>
        <end position="657"/>
    </location>
</feature>
<evidence type="ECO:0000256" key="2">
    <source>
        <dbReference type="SAM" id="MobiDB-lite"/>
    </source>
</evidence>
<protein>
    <recommendedName>
        <fullName evidence="6">Transmembrane protein</fullName>
    </recommendedName>
</protein>
<feature type="compositionally biased region" description="Polar residues" evidence="2">
    <location>
        <begin position="580"/>
        <end position="595"/>
    </location>
</feature>
<dbReference type="VEuPathDB" id="ToxoDB:ENH_00042760"/>
<proteinExistence type="predicted"/>
<evidence type="ECO:0000313" key="4">
    <source>
        <dbReference type="EMBL" id="CDJ63439.1"/>
    </source>
</evidence>
<evidence type="ECO:0000256" key="3">
    <source>
        <dbReference type="SAM" id="SignalP"/>
    </source>
</evidence>
<feature type="region of interest" description="Disordered" evidence="2">
    <location>
        <begin position="580"/>
        <end position="739"/>
    </location>
</feature>
<feature type="compositionally biased region" description="Polar residues" evidence="2">
    <location>
        <begin position="85"/>
        <end position="100"/>
    </location>
</feature>
<sequence>MLGISRRKAFLACTATAILAQGLVCCSPVAALSNSASTTPAQDNQENSYAAVAAGRPHGYAPTPAFLEGKKPGFQVAALDNQSQDIASASVESSTNTTETPQHEATADPAPSQGLESSVSPDSAGHAEGQRPTAVAARRRLQGTVATVGPQKSPSEHKFTAGVPHRRLQLLAGLSQLTQLPHLSPLPNLFGSGLSARDKDLLETFSRRVGTSRERLYRDLMFTTGAKSLGMDEFSVKQLVAKVGLENISTGHIPSSVHLSHQESRVLEAARRSHFGVERIIAAYEREVAQHAKTLRRGLEANVDNPALRSKIASIASDNLFKRPRDVITVRRLQESPRIRRLAALLQGSGLLGTAGSLFRSMDPSSLPHSLSAGLGGLGLHHLNLPNIGALGHHSGSAQGPLPITDLSGLQQALQSIFPASQQVTAISGPLRSFQQGVETATDGAIGSFLSREGLLPFLSIDAAKQMLGGLLGGEVAGPNGLTDWKDLGLSPAAVSGLSAAMPFDTFLNKFTSLAQEVDSGVGIMKREAKKRIGAQGFAILPDQLNQVDNILDRLVWGTLNTPVRRLQQTEAADMALGEPTQQITPSEGANQHQVPSPEEPKTEISPVADAGLPAKEPTPQVTEAQVLPTSTPEHLATPPQQVQLPSSSQQEEQLQPVPDPAQAASNTEQSTLKPEQPRPEPETAPEQEQPSSEINTPSAGTEPLPDHAQQTTVEKSDDTQQQQQQAAGSTTQQAADSTTAVDDLVNALLDENVGEEDPEDAINAALQRVELLADAVTVLLSEYERAVEHLQDLLDDQLDTAEEIREELEEQVKDLKSQVTAAQQTKQEGTATAAAEVAKAYDEAMESFKASLEGLLEKPQAEQPLSPALQGDISGLAAKIEAAAEEKLPPLVSAH</sequence>
<accession>U6MLU0</accession>
<feature type="chain" id="PRO_5004676483" description="Transmembrane protein" evidence="3">
    <location>
        <begin position="32"/>
        <end position="896"/>
    </location>
</feature>
<dbReference type="RefSeq" id="XP_013440801.1">
    <property type="nucleotide sequence ID" value="XM_013585347.1"/>
</dbReference>
<reference evidence="4" key="2">
    <citation type="submission" date="2013-10" db="EMBL/GenBank/DDBJ databases">
        <authorList>
            <person name="Aslett M."/>
        </authorList>
    </citation>
    <scope>NUCLEOTIDE SEQUENCE [LARGE SCALE GENOMIC DNA]</scope>
    <source>
        <strain evidence="4">Houghton</strain>
    </source>
</reference>
<feature type="compositionally biased region" description="Low complexity" evidence="2">
    <location>
        <begin position="685"/>
        <end position="694"/>
    </location>
</feature>
<feature type="compositionally biased region" description="Polar residues" evidence="2">
    <location>
        <begin position="664"/>
        <end position="674"/>
    </location>
</feature>
<dbReference type="GeneID" id="25474433"/>
<dbReference type="OrthoDB" id="346542at2759"/>
<dbReference type="AlphaFoldDB" id="U6MLU0"/>
<feature type="signal peptide" evidence="3">
    <location>
        <begin position="1"/>
        <end position="31"/>
    </location>
</feature>
<name>U6MLU0_9EIME</name>
<gene>
    <name evidence="4" type="ORF">ENH_00042760</name>
</gene>